<feature type="signal peptide" evidence="15">
    <location>
        <begin position="1"/>
        <end position="24"/>
    </location>
</feature>
<feature type="region of interest" description="Disordered" evidence="14">
    <location>
        <begin position="582"/>
        <end position="632"/>
    </location>
</feature>
<proteinExistence type="predicted"/>
<feature type="compositionally biased region" description="Pro residues" evidence="14">
    <location>
        <begin position="247"/>
        <end position="257"/>
    </location>
</feature>
<evidence type="ECO:0000256" key="3">
    <source>
        <dbReference type="ARBA" id="ARBA00022527"/>
    </source>
</evidence>
<evidence type="ECO:0000256" key="9">
    <source>
        <dbReference type="ARBA" id="ARBA00022840"/>
    </source>
</evidence>
<dbReference type="InterPro" id="IPR057670">
    <property type="entry name" value="SH3_retrovirus"/>
</dbReference>
<evidence type="ECO:0000313" key="17">
    <source>
        <dbReference type="EMBL" id="KAD3067510.1"/>
    </source>
</evidence>
<dbReference type="PANTHER" id="PTHR47984">
    <property type="entry name" value="OS01G0323000 PROTEIN"/>
    <property type="match status" value="1"/>
</dbReference>
<dbReference type="EMBL" id="SZYD01000017">
    <property type="protein sequence ID" value="KAD3067510.1"/>
    <property type="molecule type" value="Genomic_DNA"/>
</dbReference>
<keyword evidence="15" id="KW-0732">Signal</keyword>
<evidence type="ECO:0000256" key="2">
    <source>
        <dbReference type="ARBA" id="ARBA00012513"/>
    </source>
</evidence>
<feature type="chain" id="PRO_5024354751" description="non-specific serine/threonine protein kinase" evidence="15">
    <location>
        <begin position="25"/>
        <end position="632"/>
    </location>
</feature>
<keyword evidence="5" id="KW-0808">Transferase</keyword>
<keyword evidence="6" id="KW-0812">Transmembrane</keyword>
<organism evidence="17 18">
    <name type="scientific">Mikania micrantha</name>
    <name type="common">bitter vine</name>
    <dbReference type="NCBI Taxonomy" id="192012"/>
    <lineage>
        <taxon>Eukaryota</taxon>
        <taxon>Viridiplantae</taxon>
        <taxon>Streptophyta</taxon>
        <taxon>Embryophyta</taxon>
        <taxon>Tracheophyta</taxon>
        <taxon>Spermatophyta</taxon>
        <taxon>Magnoliopsida</taxon>
        <taxon>eudicotyledons</taxon>
        <taxon>Gunneridae</taxon>
        <taxon>Pentapetalae</taxon>
        <taxon>asterids</taxon>
        <taxon>campanulids</taxon>
        <taxon>Asterales</taxon>
        <taxon>Asteraceae</taxon>
        <taxon>Asteroideae</taxon>
        <taxon>Heliantheae alliance</taxon>
        <taxon>Eupatorieae</taxon>
        <taxon>Mikania</taxon>
    </lineage>
</organism>
<dbReference type="Proteomes" id="UP000326396">
    <property type="component" value="Linkage Group LG7"/>
</dbReference>
<reference evidence="17 18" key="1">
    <citation type="submission" date="2019-05" db="EMBL/GenBank/DDBJ databases">
        <title>Mikania micrantha, genome provides insights into the molecular mechanism of rapid growth.</title>
        <authorList>
            <person name="Liu B."/>
        </authorList>
    </citation>
    <scope>NUCLEOTIDE SEQUENCE [LARGE SCALE GENOMIC DNA]</scope>
    <source>
        <strain evidence="17">NLD-2019</strain>
        <tissue evidence="17">Leaf</tissue>
    </source>
</reference>
<keyword evidence="7" id="KW-0547">Nucleotide-binding</keyword>
<evidence type="ECO:0000256" key="7">
    <source>
        <dbReference type="ARBA" id="ARBA00022741"/>
    </source>
</evidence>
<accession>A0A5N6M0S6</accession>
<evidence type="ECO:0000256" key="5">
    <source>
        <dbReference type="ARBA" id="ARBA00022679"/>
    </source>
</evidence>
<dbReference type="SMART" id="SM00220">
    <property type="entry name" value="S_TKc"/>
    <property type="match status" value="1"/>
</dbReference>
<dbReference type="GO" id="GO:0005524">
    <property type="term" value="F:ATP binding"/>
    <property type="evidence" value="ECO:0007669"/>
    <property type="project" value="UniProtKB-KW"/>
</dbReference>
<dbReference type="AlphaFoldDB" id="A0A5N6M0S6"/>
<evidence type="ECO:0000313" key="18">
    <source>
        <dbReference type="Proteomes" id="UP000326396"/>
    </source>
</evidence>
<keyword evidence="18" id="KW-1185">Reference proteome</keyword>
<evidence type="ECO:0000256" key="15">
    <source>
        <dbReference type="SAM" id="SignalP"/>
    </source>
</evidence>
<evidence type="ECO:0000259" key="16">
    <source>
        <dbReference type="PROSITE" id="PS50011"/>
    </source>
</evidence>
<feature type="compositionally biased region" description="Basic and acidic residues" evidence="14">
    <location>
        <begin position="606"/>
        <end position="621"/>
    </location>
</feature>
<keyword evidence="9" id="KW-0067">ATP-binding</keyword>
<dbReference type="InterPro" id="IPR052232">
    <property type="entry name" value="RLK_Ser/Thr-Kinase"/>
</dbReference>
<dbReference type="SUPFAM" id="SSF56112">
    <property type="entry name" value="Protein kinase-like (PK-like)"/>
    <property type="match status" value="1"/>
</dbReference>
<evidence type="ECO:0000256" key="6">
    <source>
        <dbReference type="ARBA" id="ARBA00022692"/>
    </source>
</evidence>
<dbReference type="EC" id="2.7.11.1" evidence="2"/>
<evidence type="ECO:0000256" key="4">
    <source>
        <dbReference type="ARBA" id="ARBA00022553"/>
    </source>
</evidence>
<dbReference type="Pfam" id="PF25597">
    <property type="entry name" value="SH3_retrovirus"/>
    <property type="match status" value="1"/>
</dbReference>
<name>A0A5N6M0S6_9ASTR</name>
<comment type="catalytic activity">
    <reaction evidence="12">
        <text>L-threonyl-[protein] + ATP = O-phospho-L-threonyl-[protein] + ADP + H(+)</text>
        <dbReference type="Rhea" id="RHEA:46608"/>
        <dbReference type="Rhea" id="RHEA-COMP:11060"/>
        <dbReference type="Rhea" id="RHEA-COMP:11605"/>
        <dbReference type="ChEBI" id="CHEBI:15378"/>
        <dbReference type="ChEBI" id="CHEBI:30013"/>
        <dbReference type="ChEBI" id="CHEBI:30616"/>
        <dbReference type="ChEBI" id="CHEBI:61977"/>
        <dbReference type="ChEBI" id="CHEBI:456216"/>
        <dbReference type="EC" id="2.7.11.1"/>
    </reaction>
</comment>
<evidence type="ECO:0000256" key="10">
    <source>
        <dbReference type="ARBA" id="ARBA00022989"/>
    </source>
</evidence>
<keyword evidence="3" id="KW-0723">Serine/threonine-protein kinase</keyword>
<dbReference type="Pfam" id="PF00069">
    <property type="entry name" value="Pkinase"/>
    <property type="match status" value="1"/>
</dbReference>
<keyword evidence="10" id="KW-1133">Transmembrane helix</keyword>
<evidence type="ECO:0000256" key="14">
    <source>
        <dbReference type="SAM" id="MobiDB-lite"/>
    </source>
</evidence>
<dbReference type="InterPro" id="IPR008271">
    <property type="entry name" value="Ser/Thr_kinase_AS"/>
</dbReference>
<dbReference type="Gene3D" id="1.10.510.10">
    <property type="entry name" value="Transferase(Phosphotransferase) domain 1"/>
    <property type="match status" value="1"/>
</dbReference>
<keyword evidence="11" id="KW-0472">Membrane</keyword>
<protein>
    <recommendedName>
        <fullName evidence="2">non-specific serine/threonine protein kinase</fullName>
        <ecNumber evidence="2">2.7.11.1</ecNumber>
    </recommendedName>
</protein>
<dbReference type="InterPro" id="IPR011009">
    <property type="entry name" value="Kinase-like_dom_sf"/>
</dbReference>
<dbReference type="PROSITE" id="PS50011">
    <property type="entry name" value="PROTEIN_KINASE_DOM"/>
    <property type="match status" value="1"/>
</dbReference>
<evidence type="ECO:0000256" key="1">
    <source>
        <dbReference type="ARBA" id="ARBA00004167"/>
    </source>
</evidence>
<gene>
    <name evidence="17" type="ORF">E3N88_35390</name>
</gene>
<evidence type="ECO:0000256" key="8">
    <source>
        <dbReference type="ARBA" id="ARBA00022777"/>
    </source>
</evidence>
<keyword evidence="8" id="KW-0418">Kinase</keyword>
<dbReference type="FunFam" id="1.10.510.10:FF:000035">
    <property type="entry name" value="Putative receptor-like serine/threonine-protein kinase"/>
    <property type="match status" value="1"/>
</dbReference>
<comment type="subcellular location">
    <subcellularLocation>
        <location evidence="1">Membrane</location>
        <topology evidence="1">Single-pass membrane protein</topology>
    </subcellularLocation>
</comment>
<dbReference type="GO" id="GO:0016020">
    <property type="term" value="C:membrane"/>
    <property type="evidence" value="ECO:0007669"/>
    <property type="project" value="UniProtKB-SubCell"/>
</dbReference>
<comment type="catalytic activity">
    <reaction evidence="13">
        <text>L-seryl-[protein] + ATP = O-phospho-L-seryl-[protein] + ADP + H(+)</text>
        <dbReference type="Rhea" id="RHEA:17989"/>
        <dbReference type="Rhea" id="RHEA-COMP:9863"/>
        <dbReference type="Rhea" id="RHEA-COMP:11604"/>
        <dbReference type="ChEBI" id="CHEBI:15378"/>
        <dbReference type="ChEBI" id="CHEBI:29999"/>
        <dbReference type="ChEBI" id="CHEBI:30616"/>
        <dbReference type="ChEBI" id="CHEBI:83421"/>
        <dbReference type="ChEBI" id="CHEBI:456216"/>
        <dbReference type="EC" id="2.7.11.1"/>
    </reaction>
</comment>
<keyword evidence="4" id="KW-0597">Phosphoprotein</keyword>
<dbReference type="PANTHER" id="PTHR47984:SF14">
    <property type="entry name" value="OS01G0323000 PROTEIN"/>
    <property type="match status" value="1"/>
</dbReference>
<evidence type="ECO:0000256" key="13">
    <source>
        <dbReference type="ARBA" id="ARBA00048679"/>
    </source>
</evidence>
<feature type="domain" description="Protein kinase" evidence="16">
    <location>
        <begin position="293"/>
        <end position="575"/>
    </location>
</feature>
<evidence type="ECO:0000256" key="11">
    <source>
        <dbReference type="ARBA" id="ARBA00023136"/>
    </source>
</evidence>
<feature type="region of interest" description="Disordered" evidence="14">
    <location>
        <begin position="162"/>
        <end position="257"/>
    </location>
</feature>
<dbReference type="PROSITE" id="PS00108">
    <property type="entry name" value="PROTEIN_KINASE_ST"/>
    <property type="match status" value="1"/>
</dbReference>
<comment type="caution">
    <text evidence="17">The sequence shown here is derived from an EMBL/GenBank/DDBJ whole genome shotgun (WGS) entry which is preliminary data.</text>
</comment>
<sequence>MGVNLSSSLPTLLLVVFPISPLLLIHPNTMVLPRDAIAISLKPAFPSFLMPNFPLTSGPLQITTATYLINRLPTPTLDNDSPYLRLFHKLPNYDKLRSFGCLAYPWLRPYSKHKLQHRSTPCIFVGYSASQSAYHLLDPKTYRIYTSRHVHFVETQFPYPQLTNSPSHPTPHPDTWLTINLLPNPSTSSQSPPSASHPQPSTAPPSPPISHSSPSTSNPLTPNTPTPPLITYSRRPKPPTTHASHPPSTPSHAPLPSPPAHIEGLLCKELAALPGFSLGDLLLLKSSKQPQWLNKQLVLGFGPTVHKAAVLPAVTWLSAVTLVAVYGDKQQQQLLLLELGSAVVQGQAEKEFRVEVEAIGHVRHKNLVRLLGYCIEGTHRMLVYEYVNNGNLEQWLHGAMRQHGYLTWEARMKVLLGTAKALAYLHEAIEPKVVHRDIKSSNILIDDEFNAKVSDFGLAKLLGAGKSHITTRVMGTFGYVAPEYANTGLLNEKSDVYSFGVVLLESITGRDPVDYGRPSQEVNLVDWLKMMVGSRRSEEVVDPTIETRPSTRALKRALLTALRCVDPDSDKRPKMSNVVRMLESEEYPLPREDRRRRSQASSMEIESQRENYDTDKSDTPDQHSTSKRHFKH</sequence>
<dbReference type="InterPro" id="IPR000719">
    <property type="entry name" value="Prot_kinase_dom"/>
</dbReference>
<dbReference type="OrthoDB" id="1938465at2759"/>
<feature type="compositionally biased region" description="Low complexity" evidence="14">
    <location>
        <begin position="209"/>
        <end position="221"/>
    </location>
</feature>
<feature type="compositionally biased region" description="Low complexity" evidence="14">
    <location>
        <begin position="180"/>
        <end position="200"/>
    </location>
</feature>
<dbReference type="CDD" id="cd14066">
    <property type="entry name" value="STKc_IRAK"/>
    <property type="match status" value="1"/>
</dbReference>
<dbReference type="Gene3D" id="3.30.200.20">
    <property type="entry name" value="Phosphorylase Kinase, domain 1"/>
    <property type="match status" value="1"/>
</dbReference>
<dbReference type="GO" id="GO:0004674">
    <property type="term" value="F:protein serine/threonine kinase activity"/>
    <property type="evidence" value="ECO:0007669"/>
    <property type="project" value="UniProtKB-KW"/>
</dbReference>
<evidence type="ECO:0000256" key="12">
    <source>
        <dbReference type="ARBA" id="ARBA00047899"/>
    </source>
</evidence>